<feature type="region of interest" description="Disordered" evidence="2">
    <location>
        <begin position="697"/>
        <end position="732"/>
    </location>
</feature>
<feature type="region of interest" description="Disordered" evidence="2">
    <location>
        <begin position="636"/>
        <end position="660"/>
    </location>
</feature>
<reference evidence="4" key="2">
    <citation type="submission" date="2023-11" db="UniProtKB">
        <authorList>
            <consortium name="WormBaseParasite"/>
        </authorList>
    </citation>
    <scope>IDENTIFICATION</scope>
</reference>
<organism evidence="3 4">
    <name type="scientific">Trichobilharzia regenti</name>
    <name type="common">Nasal bird schistosome</name>
    <dbReference type="NCBI Taxonomy" id="157069"/>
    <lineage>
        <taxon>Eukaryota</taxon>
        <taxon>Metazoa</taxon>
        <taxon>Spiralia</taxon>
        <taxon>Lophotrochozoa</taxon>
        <taxon>Platyhelminthes</taxon>
        <taxon>Trematoda</taxon>
        <taxon>Digenea</taxon>
        <taxon>Strigeidida</taxon>
        <taxon>Schistosomatoidea</taxon>
        <taxon>Schistosomatidae</taxon>
        <taxon>Trichobilharzia</taxon>
    </lineage>
</organism>
<name>A0AA85IRW6_TRIRE</name>
<dbReference type="InterPro" id="IPR025066">
    <property type="entry name" value="CCDC174-like"/>
</dbReference>
<feature type="compositionally biased region" description="Polar residues" evidence="2">
    <location>
        <begin position="391"/>
        <end position="401"/>
    </location>
</feature>
<dbReference type="PANTHER" id="PTHR15885">
    <property type="entry name" value="COILED-COIL DOMAIN-CONTAINING PROTEIN 174"/>
    <property type="match status" value="1"/>
</dbReference>
<dbReference type="PANTHER" id="PTHR15885:SF1">
    <property type="entry name" value="COILED-COIL DOMAIN-CONTAINING PROTEIN 174"/>
    <property type="match status" value="1"/>
</dbReference>
<feature type="compositionally biased region" description="Low complexity" evidence="2">
    <location>
        <begin position="450"/>
        <end position="465"/>
    </location>
</feature>
<evidence type="ECO:0000313" key="3">
    <source>
        <dbReference type="Proteomes" id="UP000050795"/>
    </source>
</evidence>
<keyword evidence="3" id="KW-1185">Reference proteome</keyword>
<feature type="region of interest" description="Disordered" evidence="2">
    <location>
        <begin position="386"/>
        <end position="411"/>
    </location>
</feature>
<feature type="region of interest" description="Disordered" evidence="2">
    <location>
        <begin position="145"/>
        <end position="181"/>
    </location>
</feature>
<dbReference type="WBParaSite" id="TREG1_117530.1">
    <property type="protein sequence ID" value="TREG1_117530.1"/>
    <property type="gene ID" value="TREG1_117530"/>
</dbReference>
<feature type="region of interest" description="Disordered" evidence="2">
    <location>
        <begin position="604"/>
        <end position="623"/>
    </location>
</feature>
<sequence length="836" mass="94613">MNLRSKVMAYKSRHHIEVSSVALVDLKAEISRRQIEVKQKVEKHPDGCNVIINRSAQLKPGGSLWKSSKEDLVKERKKLKLENIPTNSEDYAEWEKSRKALEAKAKLYDALREAAMSGKKHKLSKNTAADDNEDILVDFEQKAVESVDHRDPVHPLPSPTRSYSSYDSDDDDYGDGDEDHVQCSDEEWTDYTDERGIKRVCMRKDLPSYTKQHSGNSPSRQPDGPLTYAHLREGEIRDHGVGFYAFSADAEKREAEMNRLRELHRATEEGRARAEAIRAKRDAKMGQRLARLRARKGLPDVATAAAQCLGEAVIPAATPTPLGPDAQSDIRLSNDDLDVASMLRRLRDEAEQRAIMHNSRLNESLGSNVPPPVEVKEPQCRTNLADVLASQDPSRTHTPGSKQREWDRGKSMISAQRYIQEEREKRESVLSDHQIVQSIDHHQPNDELNQSETSSNNNNDNNRSSLGMLNPIGQCDENFRQRQSDVFAALANLEAAHLEVYKATKEERRAVRKSAWKHTTAAPENLEEEKQRRENNQISNSGDEDRGQFQSPRNPTFRKPLARPPVVVHRSRLNPPLRDPNKWTHYSLADIDEDAPISRELHYQDDSVGNDSSNRRIGGDPNGSIAMALINELRQRRNTEDASSDCNSNPPEDLRRRNNRILFRPIKGRKKARLDNDDEVEEESNLKREVRLDNICIPKMDDKEDDDGDGDGDESQEGKGSNDLFSSSTTTSSSLLVSNVATAVVNDKMTTTTTMFVNRRCRQKGQLRVRHTDDMLNESSVGDLQTDITSVDHDHDAASDGDIEFRDLKSTEHDDLIDSDEIEEDPEEDKSNDYFA</sequence>
<evidence type="ECO:0000256" key="2">
    <source>
        <dbReference type="SAM" id="MobiDB-lite"/>
    </source>
</evidence>
<feature type="compositionally biased region" description="Acidic residues" evidence="2">
    <location>
        <begin position="167"/>
        <end position="181"/>
    </location>
</feature>
<protein>
    <submittedName>
        <fullName evidence="4">Uncharacterized protein</fullName>
    </submittedName>
</protein>
<feature type="compositionally biased region" description="Acidic residues" evidence="2">
    <location>
        <begin position="817"/>
        <end position="828"/>
    </location>
</feature>
<feature type="compositionally biased region" description="Acidic residues" evidence="2">
    <location>
        <begin position="703"/>
        <end position="715"/>
    </location>
</feature>
<evidence type="ECO:0000313" key="4">
    <source>
        <dbReference type="WBParaSite" id="TREG1_117530.1"/>
    </source>
</evidence>
<dbReference type="AlphaFoldDB" id="A0AA85IRW6"/>
<dbReference type="Pfam" id="PF13300">
    <property type="entry name" value="DUF4078"/>
    <property type="match status" value="1"/>
</dbReference>
<feature type="region of interest" description="Disordered" evidence="2">
    <location>
        <begin position="512"/>
        <end position="583"/>
    </location>
</feature>
<accession>A0AA85IRW6</accession>
<feature type="region of interest" description="Disordered" evidence="2">
    <location>
        <begin position="440"/>
        <end position="469"/>
    </location>
</feature>
<reference evidence="3" key="1">
    <citation type="submission" date="2022-06" db="EMBL/GenBank/DDBJ databases">
        <authorList>
            <person name="Berger JAMES D."/>
            <person name="Berger JAMES D."/>
        </authorList>
    </citation>
    <scope>NUCLEOTIDE SEQUENCE [LARGE SCALE GENOMIC DNA]</scope>
</reference>
<dbReference type="GO" id="GO:0005634">
    <property type="term" value="C:nucleus"/>
    <property type="evidence" value="ECO:0007669"/>
    <property type="project" value="TreeGrafter"/>
</dbReference>
<evidence type="ECO:0000256" key="1">
    <source>
        <dbReference type="ARBA" id="ARBA00023054"/>
    </source>
</evidence>
<feature type="region of interest" description="Disordered" evidence="2">
    <location>
        <begin position="792"/>
        <end position="836"/>
    </location>
</feature>
<feature type="compositionally biased region" description="Basic and acidic residues" evidence="2">
    <location>
        <begin position="792"/>
        <end position="816"/>
    </location>
</feature>
<dbReference type="Proteomes" id="UP000050795">
    <property type="component" value="Unassembled WGS sequence"/>
</dbReference>
<proteinExistence type="predicted"/>
<feature type="compositionally biased region" description="Low complexity" evidence="2">
    <location>
        <begin position="718"/>
        <end position="732"/>
    </location>
</feature>
<keyword evidence="1" id="KW-0175">Coiled coil</keyword>